<protein>
    <submittedName>
        <fullName evidence="2">Uncharacterized protein</fullName>
    </submittedName>
</protein>
<keyword evidence="3" id="KW-1185">Reference proteome</keyword>
<accession>A0ABQ9TXX8</accession>
<comment type="caution">
    <text evidence="2">The sequence shown here is derived from an EMBL/GenBank/DDBJ whole genome shotgun (WGS) entry which is preliminary data.</text>
</comment>
<evidence type="ECO:0000313" key="3">
    <source>
        <dbReference type="Proteomes" id="UP001266305"/>
    </source>
</evidence>
<gene>
    <name evidence="2" type="ORF">P7K49_035180</name>
</gene>
<evidence type="ECO:0000313" key="2">
    <source>
        <dbReference type="EMBL" id="KAK2089273.1"/>
    </source>
</evidence>
<feature type="compositionally biased region" description="Polar residues" evidence="1">
    <location>
        <begin position="7"/>
        <end position="25"/>
    </location>
</feature>
<dbReference type="Proteomes" id="UP001266305">
    <property type="component" value="Unassembled WGS sequence"/>
</dbReference>
<reference evidence="2 3" key="1">
    <citation type="submission" date="2023-05" db="EMBL/GenBank/DDBJ databases">
        <title>B98-5 Cell Line De Novo Hybrid Assembly: An Optical Mapping Approach.</title>
        <authorList>
            <person name="Kananen K."/>
            <person name="Auerbach J.A."/>
            <person name="Kautto E."/>
            <person name="Blachly J.S."/>
        </authorList>
    </citation>
    <scope>NUCLEOTIDE SEQUENCE [LARGE SCALE GENOMIC DNA]</scope>
    <source>
        <strain evidence="2">B95-8</strain>
        <tissue evidence="2">Cell line</tissue>
    </source>
</reference>
<proteinExistence type="predicted"/>
<feature type="region of interest" description="Disordered" evidence="1">
    <location>
        <begin position="1"/>
        <end position="52"/>
    </location>
</feature>
<name>A0ABQ9TXX8_SAGOE</name>
<dbReference type="EMBL" id="JASSZA010000019">
    <property type="protein sequence ID" value="KAK2089273.1"/>
    <property type="molecule type" value="Genomic_DNA"/>
</dbReference>
<evidence type="ECO:0000256" key="1">
    <source>
        <dbReference type="SAM" id="MobiDB-lite"/>
    </source>
</evidence>
<sequence>MAITMGKPNTQHSGSRSKAPQQMSSKKAPCGSPDICAEPADTRSEKATRLDGDNYNCQKPLERLALKGRFRRPRLWVTVFYWDLPLQFTAQLPSSACRGTHIHPL</sequence>
<organism evidence="2 3">
    <name type="scientific">Saguinus oedipus</name>
    <name type="common">Cotton-top tamarin</name>
    <name type="synonym">Oedipomidas oedipus</name>
    <dbReference type="NCBI Taxonomy" id="9490"/>
    <lineage>
        <taxon>Eukaryota</taxon>
        <taxon>Metazoa</taxon>
        <taxon>Chordata</taxon>
        <taxon>Craniata</taxon>
        <taxon>Vertebrata</taxon>
        <taxon>Euteleostomi</taxon>
        <taxon>Mammalia</taxon>
        <taxon>Eutheria</taxon>
        <taxon>Euarchontoglires</taxon>
        <taxon>Primates</taxon>
        <taxon>Haplorrhini</taxon>
        <taxon>Platyrrhini</taxon>
        <taxon>Cebidae</taxon>
        <taxon>Callitrichinae</taxon>
        <taxon>Saguinus</taxon>
    </lineage>
</organism>
<feature type="compositionally biased region" description="Basic and acidic residues" evidence="1">
    <location>
        <begin position="40"/>
        <end position="52"/>
    </location>
</feature>